<keyword evidence="1" id="KW-0067">ATP-binding</keyword>
<dbReference type="InterPro" id="IPR051055">
    <property type="entry name" value="PIF1_helicase"/>
</dbReference>
<keyword evidence="1" id="KW-0233">DNA recombination</keyword>
<dbReference type="AlphaFoldDB" id="A0AA37PGD7"/>
<dbReference type="PANTHER" id="PTHR47642:SF5">
    <property type="entry name" value="ATP-DEPENDENT DNA HELICASE"/>
    <property type="match status" value="1"/>
</dbReference>
<dbReference type="GO" id="GO:0043139">
    <property type="term" value="F:5'-3' DNA helicase activity"/>
    <property type="evidence" value="ECO:0007669"/>
    <property type="project" value="UniProtKB-EC"/>
</dbReference>
<evidence type="ECO:0000313" key="5">
    <source>
        <dbReference type="Proteomes" id="UP001055115"/>
    </source>
</evidence>
<comment type="caution">
    <text evidence="4">The sequence shown here is derived from an EMBL/GenBank/DDBJ whole genome shotgun (WGS) entry which is preliminary data.</text>
</comment>
<keyword evidence="1" id="KW-0234">DNA repair</keyword>
<dbReference type="PANTHER" id="PTHR47642">
    <property type="entry name" value="ATP-DEPENDENT DNA HELICASE"/>
    <property type="match status" value="1"/>
</dbReference>
<dbReference type="GO" id="GO:0016787">
    <property type="term" value="F:hydrolase activity"/>
    <property type="evidence" value="ECO:0007669"/>
    <property type="project" value="UniProtKB-KW"/>
</dbReference>
<protein>
    <recommendedName>
        <fullName evidence="1">ATP-dependent DNA helicase</fullName>
        <ecNumber evidence="1">5.6.2.3</ecNumber>
    </recommendedName>
</protein>
<dbReference type="GO" id="GO:0000723">
    <property type="term" value="P:telomere maintenance"/>
    <property type="evidence" value="ECO:0007669"/>
    <property type="project" value="InterPro"/>
</dbReference>
<gene>
    <name evidence="4" type="ORF">ColSpa_12002</name>
</gene>
<keyword evidence="1" id="KW-0227">DNA damage</keyword>
<comment type="similarity">
    <text evidence="1">Belongs to the helicase family.</text>
</comment>
<dbReference type="InterPro" id="IPR010285">
    <property type="entry name" value="DNA_helicase_pif1-like_DEAD"/>
</dbReference>
<evidence type="ECO:0000313" key="4">
    <source>
        <dbReference type="EMBL" id="GKT51821.1"/>
    </source>
</evidence>
<dbReference type="EMBL" id="BQXU01000055">
    <property type="protein sequence ID" value="GKT51821.1"/>
    <property type="molecule type" value="Genomic_DNA"/>
</dbReference>
<evidence type="ECO:0000259" key="3">
    <source>
        <dbReference type="Pfam" id="PF05970"/>
    </source>
</evidence>
<keyword evidence="5" id="KW-1185">Reference proteome</keyword>
<dbReference type="GO" id="GO:0005524">
    <property type="term" value="F:ATP binding"/>
    <property type="evidence" value="ECO:0007669"/>
    <property type="project" value="UniProtKB-KW"/>
</dbReference>
<evidence type="ECO:0000256" key="1">
    <source>
        <dbReference type="RuleBase" id="RU363044"/>
    </source>
</evidence>
<comment type="cofactor">
    <cofactor evidence="1">
        <name>Mg(2+)</name>
        <dbReference type="ChEBI" id="CHEBI:18420"/>
    </cofactor>
</comment>
<dbReference type="Pfam" id="PF05970">
    <property type="entry name" value="PIF1"/>
    <property type="match status" value="1"/>
</dbReference>
<dbReference type="GO" id="GO:0006281">
    <property type="term" value="P:DNA repair"/>
    <property type="evidence" value="ECO:0007669"/>
    <property type="project" value="UniProtKB-KW"/>
</dbReference>
<proteinExistence type="inferred from homology"/>
<accession>A0AA37PGD7</accession>
<feature type="region of interest" description="Disordered" evidence="2">
    <location>
        <begin position="283"/>
        <end position="311"/>
    </location>
</feature>
<feature type="domain" description="DNA helicase Pif1-like DEAD-box helicase" evidence="3">
    <location>
        <begin position="130"/>
        <end position="274"/>
    </location>
</feature>
<sequence>MDGGSAHHDGTGQTQTTIVKRTLKAVKAAQDRLHRERMLAIEGDEPETDRRHTGAETGFGDDGADQGFSALPTITAVAVPLPAQTWIDIAPGATFTRAAAAVSAARTLNRMQHMALTLVCEALDARVDGEERQHLQYIGGGGGTGKSWLIDSVKQVFAAKDVSNQLVITAMSRTAAAGIEGTTLHSAVGLTFRNAEGAMVNLIAAGNIEKAKERWRRRSAFVVDKVSMLGLLTLYEVNQKLPMLRGFLEEAFRGLPVVIFTSNFLQFTPVLQKSLLADIERIATGPDGTRPPPSGSAAERRWREAEAKKLW</sequence>
<dbReference type="GO" id="GO:0006310">
    <property type="term" value="P:DNA recombination"/>
    <property type="evidence" value="ECO:0007669"/>
    <property type="project" value="UniProtKB-KW"/>
</dbReference>
<keyword evidence="1" id="KW-0378">Hydrolase</keyword>
<dbReference type="Proteomes" id="UP001055115">
    <property type="component" value="Unassembled WGS sequence"/>
</dbReference>
<keyword evidence="1 4" id="KW-0347">Helicase</keyword>
<dbReference type="Gene3D" id="3.40.50.300">
    <property type="entry name" value="P-loop containing nucleotide triphosphate hydrolases"/>
    <property type="match status" value="1"/>
</dbReference>
<name>A0AA37PGD7_9PEZI</name>
<dbReference type="RefSeq" id="XP_049134171.1">
    <property type="nucleotide sequence ID" value="XM_049278214.1"/>
</dbReference>
<organism evidence="4 5">
    <name type="scientific">Colletotrichum spaethianum</name>
    <dbReference type="NCBI Taxonomy" id="700344"/>
    <lineage>
        <taxon>Eukaryota</taxon>
        <taxon>Fungi</taxon>
        <taxon>Dikarya</taxon>
        <taxon>Ascomycota</taxon>
        <taxon>Pezizomycotina</taxon>
        <taxon>Sordariomycetes</taxon>
        <taxon>Hypocreomycetidae</taxon>
        <taxon>Glomerellales</taxon>
        <taxon>Glomerellaceae</taxon>
        <taxon>Colletotrichum</taxon>
        <taxon>Colletotrichum spaethianum species complex</taxon>
    </lineage>
</organism>
<reference evidence="4 5" key="1">
    <citation type="submission" date="2022-03" db="EMBL/GenBank/DDBJ databases">
        <title>Genome data of Colletotrichum spp.</title>
        <authorList>
            <person name="Utami Y.D."/>
            <person name="Hiruma K."/>
        </authorList>
    </citation>
    <scope>NUCLEOTIDE SEQUENCE [LARGE SCALE GENOMIC DNA]</scope>
    <source>
        <strain evidence="4 5">MAFF 239500</strain>
    </source>
</reference>
<keyword evidence="1" id="KW-0547">Nucleotide-binding</keyword>
<dbReference type="InterPro" id="IPR027417">
    <property type="entry name" value="P-loop_NTPase"/>
</dbReference>
<dbReference type="EC" id="5.6.2.3" evidence="1"/>
<feature type="region of interest" description="Disordered" evidence="2">
    <location>
        <begin position="42"/>
        <end position="64"/>
    </location>
</feature>
<comment type="catalytic activity">
    <reaction evidence="1">
        <text>ATP + H2O = ADP + phosphate + H(+)</text>
        <dbReference type="Rhea" id="RHEA:13065"/>
        <dbReference type="ChEBI" id="CHEBI:15377"/>
        <dbReference type="ChEBI" id="CHEBI:15378"/>
        <dbReference type="ChEBI" id="CHEBI:30616"/>
        <dbReference type="ChEBI" id="CHEBI:43474"/>
        <dbReference type="ChEBI" id="CHEBI:456216"/>
        <dbReference type="EC" id="5.6.2.3"/>
    </reaction>
</comment>
<evidence type="ECO:0000256" key="2">
    <source>
        <dbReference type="SAM" id="MobiDB-lite"/>
    </source>
</evidence>
<dbReference type="GeneID" id="73332804"/>
<feature type="compositionally biased region" description="Basic and acidic residues" evidence="2">
    <location>
        <begin position="298"/>
        <end position="311"/>
    </location>
</feature>